<name>A0A9N9QLM3_9CUCU</name>
<evidence type="ECO:0000313" key="2">
    <source>
        <dbReference type="Proteomes" id="UP001152799"/>
    </source>
</evidence>
<dbReference type="Proteomes" id="UP001152799">
    <property type="component" value="Chromosome 14"/>
</dbReference>
<dbReference type="EMBL" id="OU892290">
    <property type="protein sequence ID" value="CAG9763758.1"/>
    <property type="molecule type" value="Genomic_DNA"/>
</dbReference>
<reference evidence="1" key="1">
    <citation type="submission" date="2022-01" db="EMBL/GenBank/DDBJ databases">
        <authorList>
            <person name="King R."/>
        </authorList>
    </citation>
    <scope>NUCLEOTIDE SEQUENCE</scope>
</reference>
<proteinExistence type="predicted"/>
<keyword evidence="2" id="KW-1185">Reference proteome</keyword>
<sequence>MFKNFFRAQKPKVIVKSNVPNKKTIKKISREYLEAQQEIGDGKHLLSISDEEVIQILNYEKEETYRNISNSNFRTSRKILKSFLPKEESIKCSHCNRRNKKHKLCQCKEIKIFLFNYGINDIDAKYNNNKGQREQAGNKKAKKIVLSKESLKTLEKIKLRLNNIKMFYPNVYECEDNILDQWGRNGSLIDMNQKLLNTEVFSIEALI</sequence>
<dbReference type="OrthoDB" id="6781092at2759"/>
<protein>
    <submittedName>
        <fullName evidence="1">Uncharacterized protein</fullName>
    </submittedName>
</protein>
<gene>
    <name evidence="1" type="ORF">CEUTPL_LOCUS4414</name>
</gene>
<evidence type="ECO:0000313" key="1">
    <source>
        <dbReference type="EMBL" id="CAG9763758.1"/>
    </source>
</evidence>
<accession>A0A9N9QLM3</accession>
<dbReference type="AlphaFoldDB" id="A0A9N9QLM3"/>
<organism evidence="1 2">
    <name type="scientific">Ceutorhynchus assimilis</name>
    <name type="common">cabbage seed weevil</name>
    <dbReference type="NCBI Taxonomy" id="467358"/>
    <lineage>
        <taxon>Eukaryota</taxon>
        <taxon>Metazoa</taxon>
        <taxon>Ecdysozoa</taxon>
        <taxon>Arthropoda</taxon>
        <taxon>Hexapoda</taxon>
        <taxon>Insecta</taxon>
        <taxon>Pterygota</taxon>
        <taxon>Neoptera</taxon>
        <taxon>Endopterygota</taxon>
        <taxon>Coleoptera</taxon>
        <taxon>Polyphaga</taxon>
        <taxon>Cucujiformia</taxon>
        <taxon>Curculionidae</taxon>
        <taxon>Ceutorhynchinae</taxon>
        <taxon>Ceutorhynchus</taxon>
    </lineage>
</organism>